<proteinExistence type="inferred from homology"/>
<name>A0AAW1B4W4_CROAD</name>
<dbReference type="EMBL" id="JAOTOJ010000008">
    <property type="protein sequence ID" value="KAK9396954.1"/>
    <property type="molecule type" value="Genomic_DNA"/>
</dbReference>
<dbReference type="InterPro" id="IPR022168">
    <property type="entry name" value="GARIL-like_Rab2B-bd"/>
</dbReference>
<evidence type="ECO:0000256" key="1">
    <source>
        <dbReference type="ARBA" id="ARBA00038379"/>
    </source>
</evidence>
<comment type="similarity">
    <text evidence="1">Belongs to the GARIN family.</text>
</comment>
<comment type="caution">
    <text evidence="4">The sequence shown here is derived from an EMBL/GenBank/DDBJ whole genome shotgun (WGS) entry which is preliminary data.</text>
</comment>
<evidence type="ECO:0000313" key="5">
    <source>
        <dbReference type="Proteomes" id="UP001474421"/>
    </source>
</evidence>
<dbReference type="AlphaFoldDB" id="A0AAW1B4W4"/>
<organism evidence="4 5">
    <name type="scientific">Crotalus adamanteus</name>
    <name type="common">Eastern diamondback rattlesnake</name>
    <dbReference type="NCBI Taxonomy" id="8729"/>
    <lineage>
        <taxon>Eukaryota</taxon>
        <taxon>Metazoa</taxon>
        <taxon>Chordata</taxon>
        <taxon>Craniata</taxon>
        <taxon>Vertebrata</taxon>
        <taxon>Euteleostomi</taxon>
        <taxon>Lepidosauria</taxon>
        <taxon>Squamata</taxon>
        <taxon>Bifurcata</taxon>
        <taxon>Unidentata</taxon>
        <taxon>Episquamata</taxon>
        <taxon>Toxicofera</taxon>
        <taxon>Serpentes</taxon>
        <taxon>Colubroidea</taxon>
        <taxon>Viperidae</taxon>
        <taxon>Crotalinae</taxon>
        <taxon>Crotalus</taxon>
    </lineage>
</organism>
<dbReference type="GO" id="GO:0005634">
    <property type="term" value="C:nucleus"/>
    <property type="evidence" value="ECO:0007669"/>
    <property type="project" value="TreeGrafter"/>
</dbReference>
<evidence type="ECO:0000313" key="4">
    <source>
        <dbReference type="EMBL" id="KAK9396954.1"/>
    </source>
</evidence>
<accession>A0AAW1B4W4</accession>
<dbReference type="PANTHER" id="PTHR22574">
    <property type="match status" value="1"/>
</dbReference>
<evidence type="ECO:0000259" key="3">
    <source>
        <dbReference type="Pfam" id="PF12480"/>
    </source>
</evidence>
<dbReference type="Proteomes" id="UP001474421">
    <property type="component" value="Unassembled WGS sequence"/>
</dbReference>
<reference evidence="4 5" key="1">
    <citation type="journal article" date="2024" name="Proc. Natl. Acad. Sci. U.S.A.">
        <title>The genetic regulatory architecture and epigenomic basis for age-related changes in rattlesnake venom.</title>
        <authorList>
            <person name="Hogan M.P."/>
            <person name="Holding M.L."/>
            <person name="Nystrom G.S."/>
            <person name="Colston T.J."/>
            <person name="Bartlett D.A."/>
            <person name="Mason A.J."/>
            <person name="Ellsworth S.A."/>
            <person name="Rautsaw R.M."/>
            <person name="Lawrence K.C."/>
            <person name="Strickland J.L."/>
            <person name="He B."/>
            <person name="Fraser P."/>
            <person name="Margres M.J."/>
            <person name="Gilbert D.M."/>
            <person name="Gibbs H.L."/>
            <person name="Parkinson C.L."/>
            <person name="Rokyta D.R."/>
        </authorList>
    </citation>
    <scope>NUCLEOTIDE SEQUENCE [LARGE SCALE GENOMIC DNA]</scope>
    <source>
        <strain evidence="4">DRR0105</strain>
    </source>
</reference>
<sequence>MQPVPDTLLLASAIVPPEKHILNSTSLFHQHTEGNLELKRLFPLSLVKISIHNVEKKQLRLKLVTGRTYYLQLYPPPHQQLDLFSAWIKLVQILRPSSEINSKQQKLENKKLKNPDAPLAPPLKPKSSSTLAIKPTHLKIENVHEAFCHTTPEEQNIAKKLKGEKIKDPGPADEKDNLHINRKSDRKIHSSQSRSGHRGAARKPSRIASLFIGCFGSSQRKNKGSNKAQNKGKKY</sequence>
<dbReference type="PANTHER" id="PTHR22574:SF14">
    <property type="entry name" value="INTEGRAL MEMBRANE PROTEIN"/>
    <property type="match status" value="1"/>
</dbReference>
<feature type="compositionally biased region" description="Basic residues" evidence="2">
    <location>
        <begin position="220"/>
        <end position="235"/>
    </location>
</feature>
<feature type="compositionally biased region" description="Basic and acidic residues" evidence="2">
    <location>
        <begin position="105"/>
        <end position="114"/>
    </location>
</feature>
<keyword evidence="5" id="KW-1185">Reference proteome</keyword>
<feature type="region of interest" description="Disordered" evidence="2">
    <location>
        <begin position="102"/>
        <end position="130"/>
    </location>
</feature>
<protein>
    <submittedName>
        <fullName evidence="4">Protein FAM71A-like</fullName>
    </submittedName>
</protein>
<evidence type="ECO:0000256" key="2">
    <source>
        <dbReference type="SAM" id="MobiDB-lite"/>
    </source>
</evidence>
<feature type="region of interest" description="Disordered" evidence="2">
    <location>
        <begin position="161"/>
        <end position="235"/>
    </location>
</feature>
<gene>
    <name evidence="4" type="ORF">NXF25_020315</name>
</gene>
<feature type="compositionally biased region" description="Basic residues" evidence="2">
    <location>
        <begin position="195"/>
        <end position="205"/>
    </location>
</feature>
<feature type="domain" description="Golgi associated RAB2 interactor protein-like Rab2B-binding" evidence="3">
    <location>
        <begin position="35"/>
        <end position="105"/>
    </location>
</feature>
<feature type="compositionally biased region" description="Basic and acidic residues" evidence="2">
    <location>
        <begin position="161"/>
        <end position="183"/>
    </location>
</feature>
<dbReference type="Pfam" id="PF12480">
    <property type="entry name" value="GARIL_Rab2_bd"/>
    <property type="match status" value="1"/>
</dbReference>